<evidence type="ECO:0000256" key="7">
    <source>
        <dbReference type="ARBA" id="ARBA00022840"/>
    </source>
</evidence>
<keyword evidence="10" id="KW-0812">Transmembrane</keyword>
<comment type="caution">
    <text evidence="12">The sequence shown here is derived from an EMBL/GenBank/DDBJ whole genome shotgun (WGS) entry which is preliminary data.</text>
</comment>
<organism evidence="12 13">
    <name type="scientific">Gulosibacter molinativorax</name>
    <dbReference type="NCBI Taxonomy" id="256821"/>
    <lineage>
        <taxon>Bacteria</taxon>
        <taxon>Bacillati</taxon>
        <taxon>Actinomycetota</taxon>
        <taxon>Actinomycetes</taxon>
        <taxon>Micrococcales</taxon>
        <taxon>Microbacteriaceae</taxon>
        <taxon>Gulosibacter</taxon>
    </lineage>
</organism>
<evidence type="ECO:0000256" key="10">
    <source>
        <dbReference type="SAM" id="Phobius"/>
    </source>
</evidence>
<keyword evidence="4" id="KW-0808">Transferase</keyword>
<feature type="region of interest" description="Disordered" evidence="9">
    <location>
        <begin position="350"/>
        <end position="385"/>
    </location>
</feature>
<dbReference type="GO" id="GO:0016301">
    <property type="term" value="F:kinase activity"/>
    <property type="evidence" value="ECO:0007669"/>
    <property type="project" value="UniProtKB-KW"/>
</dbReference>
<feature type="transmembrane region" description="Helical" evidence="10">
    <location>
        <begin position="106"/>
        <end position="126"/>
    </location>
</feature>
<reference evidence="12" key="1">
    <citation type="submission" date="2018-03" db="EMBL/GenBank/DDBJ databases">
        <authorList>
            <person name="Nunes O.C."/>
            <person name="Lopes A.R."/>
            <person name="Froufe H."/>
            <person name="Munoz-Merida A."/>
            <person name="Barroso C."/>
            <person name="Egas C."/>
        </authorList>
    </citation>
    <scope>NUCLEOTIDE SEQUENCE</scope>
    <source>
        <strain evidence="12">ON4</strain>
    </source>
</reference>
<evidence type="ECO:0000256" key="8">
    <source>
        <dbReference type="ARBA" id="ARBA00023012"/>
    </source>
</evidence>
<proteinExistence type="predicted"/>
<keyword evidence="3" id="KW-0597">Phosphoprotein</keyword>
<feature type="domain" description="Signal transduction histidine kinase subgroup 3 dimerisation and phosphoacceptor" evidence="11">
    <location>
        <begin position="202"/>
        <end position="265"/>
    </location>
</feature>
<gene>
    <name evidence="12" type="ORF">C7K25_06590</name>
</gene>
<dbReference type="Pfam" id="PF07730">
    <property type="entry name" value="HisKA_3"/>
    <property type="match status" value="1"/>
</dbReference>
<evidence type="ECO:0000256" key="2">
    <source>
        <dbReference type="ARBA" id="ARBA00012438"/>
    </source>
</evidence>
<protein>
    <recommendedName>
        <fullName evidence="2">histidine kinase</fullName>
        <ecNumber evidence="2">2.7.13.3</ecNumber>
    </recommendedName>
</protein>
<evidence type="ECO:0000313" key="13">
    <source>
        <dbReference type="Proteomes" id="UP001170379"/>
    </source>
</evidence>
<evidence type="ECO:0000256" key="4">
    <source>
        <dbReference type="ARBA" id="ARBA00022679"/>
    </source>
</evidence>
<keyword evidence="13" id="KW-1185">Reference proteome</keyword>
<evidence type="ECO:0000256" key="3">
    <source>
        <dbReference type="ARBA" id="ARBA00022553"/>
    </source>
</evidence>
<keyword evidence="10" id="KW-0472">Membrane</keyword>
<dbReference type="InterPro" id="IPR011712">
    <property type="entry name" value="Sig_transdc_His_kin_sub3_dim/P"/>
</dbReference>
<dbReference type="Gene3D" id="3.30.565.10">
    <property type="entry name" value="Histidine kinase-like ATPase, C-terminal domain"/>
    <property type="match status" value="1"/>
</dbReference>
<keyword evidence="10" id="KW-1133">Transmembrane helix</keyword>
<feature type="transmembrane region" description="Helical" evidence="10">
    <location>
        <begin position="20"/>
        <end position="53"/>
    </location>
</feature>
<dbReference type="RefSeq" id="WP_026936600.1">
    <property type="nucleotide sequence ID" value="NZ_CP028426.1"/>
</dbReference>
<dbReference type="Gene3D" id="1.20.5.1930">
    <property type="match status" value="1"/>
</dbReference>
<evidence type="ECO:0000256" key="6">
    <source>
        <dbReference type="ARBA" id="ARBA00022777"/>
    </source>
</evidence>
<reference evidence="12" key="2">
    <citation type="journal article" date="2022" name="Sci. Rep.">
        <title>In silico prediction of the enzymes involved in the degradation of the herbicide molinate by Gulosibacter molinativorax ON4T.</title>
        <authorList>
            <person name="Lopes A.R."/>
            <person name="Bunin E."/>
            <person name="Viana A.T."/>
            <person name="Froufe H."/>
            <person name="Munoz-Merida A."/>
            <person name="Pinho D."/>
            <person name="Figueiredo J."/>
            <person name="Barroso C."/>
            <person name="Vaz-Moreira I."/>
            <person name="Bellanger X."/>
            <person name="Egas C."/>
            <person name="Nunes O.C."/>
        </authorList>
    </citation>
    <scope>NUCLEOTIDE SEQUENCE</scope>
    <source>
        <strain evidence="12">ON4</strain>
    </source>
</reference>
<keyword evidence="5" id="KW-0547">Nucleotide-binding</keyword>
<keyword evidence="6 12" id="KW-0418">Kinase</keyword>
<evidence type="ECO:0000256" key="9">
    <source>
        <dbReference type="SAM" id="MobiDB-lite"/>
    </source>
</evidence>
<name>A0ABT7C789_9MICO</name>
<keyword evidence="8" id="KW-0902">Two-component regulatory system</keyword>
<dbReference type="InterPro" id="IPR050482">
    <property type="entry name" value="Sensor_HK_TwoCompSys"/>
</dbReference>
<feature type="transmembrane region" description="Helical" evidence="10">
    <location>
        <begin position="82"/>
        <end position="99"/>
    </location>
</feature>
<evidence type="ECO:0000256" key="5">
    <source>
        <dbReference type="ARBA" id="ARBA00022741"/>
    </source>
</evidence>
<feature type="transmembrane region" description="Helical" evidence="10">
    <location>
        <begin position="60"/>
        <end position="76"/>
    </location>
</feature>
<feature type="compositionally biased region" description="Low complexity" evidence="9">
    <location>
        <begin position="351"/>
        <end position="363"/>
    </location>
</feature>
<keyword evidence="7" id="KW-0067">ATP-binding</keyword>
<feature type="transmembrane region" description="Helical" evidence="10">
    <location>
        <begin position="146"/>
        <end position="169"/>
    </location>
</feature>
<dbReference type="Proteomes" id="UP001170379">
    <property type="component" value="Unassembled WGS sequence"/>
</dbReference>
<accession>A0ABT7C789</accession>
<sequence length="420" mass="45204">MHESFIATHERPMRVLLLDGVTGGVLLALSLLGAVGGNVFASIAFVPAVLLFAIRRSSPITFLWLATVLAGTSYAMGLRFELFVYLIVLVGTYGVAAFAPRRLRLVAFVPLVLALLMTVLDGWLGLFPSAGNNFFYMAELRPEERLNSLLSLAVVSTIAFVAAWALGMLRRSQLMDVVRQRERADLLERDAHRLAQLAVTEERTRISREMHDIIAHSLASVLTLAEGGRMRTKGPGDETSYALFNEISGAARTALGDVKVLLHQVDGAQTEAPAYGVADIPDLAESAKLAGLPLEYAEEGEPRELPSGQSLALYRVAQESITNILKHAPGQRAELTLSWGERGVSLVARNSLPSSTGPVSSGTVGSGTVGSGTLSLASESGTTSGRGLFGMRERAELFDGDLTVRQTDHLFEVRAEWPYA</sequence>
<dbReference type="EC" id="2.7.13.3" evidence="2"/>
<evidence type="ECO:0000256" key="1">
    <source>
        <dbReference type="ARBA" id="ARBA00000085"/>
    </source>
</evidence>
<comment type="catalytic activity">
    <reaction evidence="1">
        <text>ATP + protein L-histidine = ADP + protein N-phospho-L-histidine.</text>
        <dbReference type="EC" id="2.7.13.3"/>
    </reaction>
</comment>
<dbReference type="CDD" id="cd16917">
    <property type="entry name" value="HATPase_UhpB-NarQ-NarX-like"/>
    <property type="match status" value="1"/>
</dbReference>
<dbReference type="PANTHER" id="PTHR24421:SF10">
    <property type="entry name" value="NITRATE_NITRITE SENSOR PROTEIN NARQ"/>
    <property type="match status" value="1"/>
</dbReference>
<evidence type="ECO:0000259" key="11">
    <source>
        <dbReference type="Pfam" id="PF07730"/>
    </source>
</evidence>
<evidence type="ECO:0000313" key="12">
    <source>
        <dbReference type="EMBL" id="MDJ1371032.1"/>
    </source>
</evidence>
<dbReference type="PANTHER" id="PTHR24421">
    <property type="entry name" value="NITRATE/NITRITE SENSOR PROTEIN NARX-RELATED"/>
    <property type="match status" value="1"/>
</dbReference>
<dbReference type="EMBL" id="PXVD01000009">
    <property type="protein sequence ID" value="MDJ1371032.1"/>
    <property type="molecule type" value="Genomic_DNA"/>
</dbReference>
<dbReference type="InterPro" id="IPR036890">
    <property type="entry name" value="HATPase_C_sf"/>
</dbReference>